<dbReference type="Proteomes" id="UP000422989">
    <property type="component" value="Chromosome"/>
</dbReference>
<gene>
    <name evidence="2" type="ORF">D7D94_06945</name>
</gene>
<feature type="transmembrane region" description="Helical" evidence="1">
    <location>
        <begin position="52"/>
        <end position="79"/>
    </location>
</feature>
<keyword evidence="1" id="KW-0812">Transmembrane</keyword>
<evidence type="ECO:0000256" key="1">
    <source>
        <dbReference type="SAM" id="Phobius"/>
    </source>
</evidence>
<dbReference type="AlphaFoldDB" id="A0A6I6DR43"/>
<organism evidence="2 3">
    <name type="scientific">Microbacterium oryzae</name>
    <dbReference type="NCBI Taxonomy" id="743009"/>
    <lineage>
        <taxon>Bacteria</taxon>
        <taxon>Bacillati</taxon>
        <taxon>Actinomycetota</taxon>
        <taxon>Actinomycetes</taxon>
        <taxon>Micrococcales</taxon>
        <taxon>Microbacteriaceae</taxon>
        <taxon>Microbacterium</taxon>
    </lineage>
</organism>
<feature type="transmembrane region" description="Helical" evidence="1">
    <location>
        <begin position="12"/>
        <end position="32"/>
    </location>
</feature>
<dbReference type="KEGG" id="moj:D7D94_06945"/>
<dbReference type="RefSeq" id="WP_156241926.1">
    <property type="nucleotide sequence ID" value="NZ_BAAAZL010000004.1"/>
</dbReference>
<proteinExistence type="predicted"/>
<keyword evidence="1" id="KW-0472">Membrane</keyword>
<reference evidence="2 3" key="1">
    <citation type="submission" date="2018-09" db="EMBL/GenBank/DDBJ databases">
        <title>Whole genome sequencing of Microbacterium oryzae strain MB-10T.</title>
        <authorList>
            <person name="Das S.K."/>
        </authorList>
    </citation>
    <scope>NUCLEOTIDE SEQUENCE [LARGE SCALE GENOMIC DNA]</scope>
    <source>
        <strain evidence="2 3">MB-10</strain>
    </source>
</reference>
<evidence type="ECO:0000313" key="2">
    <source>
        <dbReference type="EMBL" id="QGU27432.1"/>
    </source>
</evidence>
<dbReference type="EMBL" id="CP032550">
    <property type="protein sequence ID" value="QGU27432.1"/>
    <property type="molecule type" value="Genomic_DNA"/>
</dbReference>
<sequence length="81" mass="8201">MHIDVAAISAALLQVVIAGLILGAGLPALFALGTRLLAGTEEHPEVSSRARAGAWICFALCAVAAVFGIVIIVFGKVIFGA</sequence>
<accession>A0A6I6DR43</accession>
<evidence type="ECO:0000313" key="3">
    <source>
        <dbReference type="Proteomes" id="UP000422989"/>
    </source>
</evidence>
<keyword evidence="3" id="KW-1185">Reference proteome</keyword>
<keyword evidence="1" id="KW-1133">Transmembrane helix</keyword>
<protein>
    <submittedName>
        <fullName evidence="2">Uncharacterized protein</fullName>
    </submittedName>
</protein>
<name>A0A6I6DR43_9MICO</name>